<comment type="caution">
    <text evidence="1">The sequence shown here is derived from an EMBL/GenBank/DDBJ whole genome shotgun (WGS) entry which is preliminary data.</text>
</comment>
<sequence>MPTTGPDKAAAAPAADIPGDMAQTRAILDSVFVGIVTVNSGGIEWMNGSAQRMFGGDLSRFAGQPISVVATPDPFHPLRREPQWFELGPGQNETFECRLKALDGREFWVVANIVATREGDVRKLTVAFLDIDSRRLAEQSIAQARSSLQRMVETAPMAIALFDARRFGLLQHNRMAALLLGRMLPGSGLTFREDDAVVLDGRQPGAELGPDILRCLQQAQNGSDGVWAELQRGQPPRHRVWDARFVLIPKADGLHDQILLVASDVTQQRIAEQARLDAAIGQREMLVKEVHHRIKNNLQGVAGLLQQSAQANPAAAAALSEAAGQVHAIAQVHGLQVGGEGPLRLWDVIQSIAGSVQRMFGRDIVCTLLEPSASDFMLPENESIPVALVLNELFTNAIKHSPASQPVHCHLDAWPPTGQAETGAGLRLAIVNTGQLRTGFDLHSVRTGVSGLSLVRALLPGRGAELSLTDADAAHVSATLLLSAPCVYRVSGAESPRSRP</sequence>
<reference evidence="1" key="1">
    <citation type="submission" date="2023-10" db="EMBL/GenBank/DDBJ databases">
        <title>Amphibacter perezi, gen. nov., sp. nov. a novel taxa of the family Comamonadaceae, class Betaproteobacteria isolated from the skin microbiota of Pelophylax perezi from different populations.</title>
        <authorList>
            <person name="Costa S."/>
            <person name="Proenca D.N."/>
            <person name="Lopes I."/>
            <person name="Morais P.V."/>
        </authorList>
    </citation>
    <scope>NUCLEOTIDE SEQUENCE</scope>
    <source>
        <strain evidence="1">SL12-8</strain>
    </source>
</reference>
<evidence type="ECO:0000313" key="1">
    <source>
        <dbReference type="EMBL" id="MEJ7139149.1"/>
    </source>
</evidence>
<name>A0ACC6P4M7_9BURK</name>
<accession>A0ACC6P4M7</accession>
<evidence type="ECO:0000313" key="2">
    <source>
        <dbReference type="Proteomes" id="UP001364695"/>
    </source>
</evidence>
<gene>
    <name evidence="1" type="ORF">RV045_12025</name>
</gene>
<dbReference type="EMBL" id="JAWDIE010000020">
    <property type="protein sequence ID" value="MEJ7139149.1"/>
    <property type="molecule type" value="Genomic_DNA"/>
</dbReference>
<organism evidence="1 2">
    <name type="scientific">Amphibiibacter pelophylacis</name>
    <dbReference type="NCBI Taxonomy" id="1799477"/>
    <lineage>
        <taxon>Bacteria</taxon>
        <taxon>Pseudomonadati</taxon>
        <taxon>Pseudomonadota</taxon>
        <taxon>Betaproteobacteria</taxon>
        <taxon>Burkholderiales</taxon>
        <taxon>Sphaerotilaceae</taxon>
        <taxon>Amphibiibacter</taxon>
    </lineage>
</organism>
<dbReference type="Proteomes" id="UP001364695">
    <property type="component" value="Unassembled WGS sequence"/>
</dbReference>
<keyword evidence="2" id="KW-1185">Reference proteome</keyword>
<proteinExistence type="predicted"/>
<protein>
    <submittedName>
        <fullName evidence="1">PAS domain-containing protein</fullName>
    </submittedName>
</protein>